<dbReference type="InterPro" id="IPR007213">
    <property type="entry name" value="Ppm1/Ppm2/Tcmp"/>
</dbReference>
<comment type="caution">
    <text evidence="4">The sequence shown here is derived from an EMBL/GenBank/DDBJ whole genome shotgun (WGS) entry which is preliminary data.</text>
</comment>
<dbReference type="Pfam" id="PF04072">
    <property type="entry name" value="LCM"/>
    <property type="match status" value="1"/>
</dbReference>
<dbReference type="SUPFAM" id="SSF53335">
    <property type="entry name" value="S-adenosyl-L-methionine-dependent methyltransferases"/>
    <property type="match status" value="1"/>
</dbReference>
<sequence>MGALSGDQGEPPPHASFTGRFTAGLRFVESTRVAHPVIAHDPLAGCLAGERGMALAEQELKQLAEAQGPGKHLRVPARSRLIDDILTAEIESLRSRRRRRHLPSAADADAAASHSAGSALAPPPAQAAGATAAGQPPVPVAVGTCTVEAEGEQGEDEEEEAVVCQVVSLGAGMCTRPWRLGALSCCRAIELDLPQVAEAKRAALAEAGAEIVRHDVRSVRQRAEGGPGAVAPCAFPLHAHSYELIGVDLSVPADGGAAGGGGSTLAAALAAHGHDPRVATLWVLEALLYYMPLAAADSLLGQLAAVSAPGSRLVATCVDGELLEASRSGVPKGHVFADLWHFEAEELLHIDNCNNLNRNNRSKRNMNRS</sequence>
<dbReference type="EMBL" id="LSYV01000010">
    <property type="protein sequence ID" value="KXZ52571.1"/>
    <property type="molecule type" value="Genomic_DNA"/>
</dbReference>
<dbReference type="AlphaFoldDB" id="A0A150GRZ9"/>
<evidence type="ECO:0000313" key="4">
    <source>
        <dbReference type="EMBL" id="KXZ52571.1"/>
    </source>
</evidence>
<keyword evidence="2" id="KW-0808">Transferase</keyword>
<dbReference type="GO" id="GO:0032259">
    <property type="term" value="P:methylation"/>
    <property type="evidence" value="ECO:0007669"/>
    <property type="project" value="UniProtKB-KW"/>
</dbReference>
<feature type="region of interest" description="Disordered" evidence="3">
    <location>
        <begin position="97"/>
        <end position="134"/>
    </location>
</feature>
<proteinExistence type="predicted"/>
<dbReference type="PANTHER" id="PTHR43619:SF2">
    <property type="entry name" value="S-ADENOSYL-L-METHIONINE-DEPENDENT METHYLTRANSFERASES SUPERFAMILY PROTEIN"/>
    <property type="match status" value="1"/>
</dbReference>
<evidence type="ECO:0000256" key="3">
    <source>
        <dbReference type="SAM" id="MobiDB-lite"/>
    </source>
</evidence>
<dbReference type="PANTHER" id="PTHR43619">
    <property type="entry name" value="S-ADENOSYL-L-METHIONINE-DEPENDENT METHYLTRANSFERASE YKTD-RELATED"/>
    <property type="match status" value="1"/>
</dbReference>
<dbReference type="GO" id="GO:0008168">
    <property type="term" value="F:methyltransferase activity"/>
    <property type="evidence" value="ECO:0007669"/>
    <property type="project" value="UniProtKB-KW"/>
</dbReference>
<keyword evidence="5" id="KW-1185">Reference proteome</keyword>
<evidence type="ECO:0000256" key="1">
    <source>
        <dbReference type="ARBA" id="ARBA00022603"/>
    </source>
</evidence>
<dbReference type="Proteomes" id="UP000075714">
    <property type="component" value="Unassembled WGS sequence"/>
</dbReference>
<feature type="compositionally biased region" description="Low complexity" evidence="3">
    <location>
        <begin position="103"/>
        <end position="134"/>
    </location>
</feature>
<dbReference type="STRING" id="33097.A0A150GRZ9"/>
<evidence type="ECO:0000256" key="2">
    <source>
        <dbReference type="ARBA" id="ARBA00022679"/>
    </source>
</evidence>
<organism evidence="4 5">
    <name type="scientific">Gonium pectorale</name>
    <name type="common">Green alga</name>
    <dbReference type="NCBI Taxonomy" id="33097"/>
    <lineage>
        <taxon>Eukaryota</taxon>
        <taxon>Viridiplantae</taxon>
        <taxon>Chlorophyta</taxon>
        <taxon>core chlorophytes</taxon>
        <taxon>Chlorophyceae</taxon>
        <taxon>CS clade</taxon>
        <taxon>Chlamydomonadales</taxon>
        <taxon>Volvocaceae</taxon>
        <taxon>Gonium</taxon>
    </lineage>
</organism>
<keyword evidence="1" id="KW-0489">Methyltransferase</keyword>
<reference evidence="5" key="1">
    <citation type="journal article" date="2016" name="Nat. Commun.">
        <title>The Gonium pectorale genome demonstrates co-option of cell cycle regulation during the evolution of multicellularity.</title>
        <authorList>
            <person name="Hanschen E.R."/>
            <person name="Marriage T.N."/>
            <person name="Ferris P.J."/>
            <person name="Hamaji T."/>
            <person name="Toyoda A."/>
            <person name="Fujiyama A."/>
            <person name="Neme R."/>
            <person name="Noguchi H."/>
            <person name="Minakuchi Y."/>
            <person name="Suzuki M."/>
            <person name="Kawai-Toyooka H."/>
            <person name="Smith D.R."/>
            <person name="Sparks H."/>
            <person name="Anderson J."/>
            <person name="Bakaric R."/>
            <person name="Luria V."/>
            <person name="Karger A."/>
            <person name="Kirschner M.W."/>
            <person name="Durand P.M."/>
            <person name="Michod R.E."/>
            <person name="Nozaki H."/>
            <person name="Olson B.J."/>
        </authorList>
    </citation>
    <scope>NUCLEOTIDE SEQUENCE [LARGE SCALE GENOMIC DNA]</scope>
    <source>
        <strain evidence="5">NIES-2863</strain>
    </source>
</reference>
<dbReference type="InterPro" id="IPR029063">
    <property type="entry name" value="SAM-dependent_MTases_sf"/>
</dbReference>
<accession>A0A150GRZ9</accession>
<dbReference type="OrthoDB" id="203237at2759"/>
<protein>
    <submittedName>
        <fullName evidence="4">Uncharacterized protein</fullName>
    </submittedName>
</protein>
<gene>
    <name evidence="4" type="ORF">GPECTOR_9g615</name>
</gene>
<dbReference type="Gene3D" id="3.40.50.150">
    <property type="entry name" value="Vaccinia Virus protein VP39"/>
    <property type="match status" value="1"/>
</dbReference>
<evidence type="ECO:0000313" key="5">
    <source>
        <dbReference type="Proteomes" id="UP000075714"/>
    </source>
</evidence>
<name>A0A150GRZ9_GONPE</name>